<reference evidence="2" key="2">
    <citation type="submission" date="2024-04" db="EMBL/GenBank/DDBJ databases">
        <authorList>
            <person name="Chen Y."/>
            <person name="Shah S."/>
            <person name="Dougan E. K."/>
            <person name="Thang M."/>
            <person name="Chan C."/>
        </authorList>
    </citation>
    <scope>NUCLEOTIDE SEQUENCE [LARGE SCALE GENOMIC DNA]</scope>
</reference>
<protein>
    <submittedName>
        <fullName evidence="1">Uncharacterized protein</fullName>
    </submittedName>
</protein>
<dbReference type="Proteomes" id="UP001152797">
    <property type="component" value="Unassembled WGS sequence"/>
</dbReference>
<name>A0A9P1CW87_9DINO</name>
<dbReference type="EMBL" id="CAMXCT020002494">
    <property type="protein sequence ID" value="CAL1151896.1"/>
    <property type="molecule type" value="Genomic_DNA"/>
</dbReference>
<evidence type="ECO:0000313" key="1">
    <source>
        <dbReference type="EMBL" id="CAI3998521.1"/>
    </source>
</evidence>
<evidence type="ECO:0000313" key="2">
    <source>
        <dbReference type="EMBL" id="CAL1151896.1"/>
    </source>
</evidence>
<dbReference type="EMBL" id="CAMXCT010002494">
    <property type="protein sequence ID" value="CAI3998521.1"/>
    <property type="molecule type" value="Genomic_DNA"/>
</dbReference>
<reference evidence="1" key="1">
    <citation type="submission" date="2022-10" db="EMBL/GenBank/DDBJ databases">
        <authorList>
            <person name="Chen Y."/>
            <person name="Dougan E. K."/>
            <person name="Chan C."/>
            <person name="Rhodes N."/>
            <person name="Thang M."/>
        </authorList>
    </citation>
    <scope>NUCLEOTIDE SEQUENCE</scope>
</reference>
<accession>A0A9P1CW87</accession>
<keyword evidence="3" id="KW-1185">Reference proteome</keyword>
<proteinExistence type="predicted"/>
<sequence length="71" mass="8217">TLASLARRATRPVKKKFDERIARKKLRAERGRDLQSSAAYPQRFCTAVYKAWEMAVAKAEKCREDRLMCLA</sequence>
<dbReference type="EMBL" id="CAMXCT030002494">
    <property type="protein sequence ID" value="CAL4785833.1"/>
    <property type="molecule type" value="Genomic_DNA"/>
</dbReference>
<dbReference type="AlphaFoldDB" id="A0A9P1CW87"/>
<gene>
    <name evidence="1" type="ORF">C1SCF055_LOCUS24811</name>
</gene>
<feature type="non-terminal residue" evidence="1">
    <location>
        <position position="1"/>
    </location>
</feature>
<comment type="caution">
    <text evidence="1">The sequence shown here is derived from an EMBL/GenBank/DDBJ whole genome shotgun (WGS) entry which is preliminary data.</text>
</comment>
<organism evidence="1">
    <name type="scientific">Cladocopium goreaui</name>
    <dbReference type="NCBI Taxonomy" id="2562237"/>
    <lineage>
        <taxon>Eukaryota</taxon>
        <taxon>Sar</taxon>
        <taxon>Alveolata</taxon>
        <taxon>Dinophyceae</taxon>
        <taxon>Suessiales</taxon>
        <taxon>Symbiodiniaceae</taxon>
        <taxon>Cladocopium</taxon>
    </lineage>
</organism>
<evidence type="ECO:0000313" key="3">
    <source>
        <dbReference type="Proteomes" id="UP001152797"/>
    </source>
</evidence>